<evidence type="ECO:0000259" key="5">
    <source>
        <dbReference type="Pfam" id="PF00496"/>
    </source>
</evidence>
<evidence type="ECO:0000313" key="6">
    <source>
        <dbReference type="EMBL" id="MDY0882580.1"/>
    </source>
</evidence>
<dbReference type="Gene3D" id="3.10.105.10">
    <property type="entry name" value="Dipeptide-binding Protein, Domain 3"/>
    <property type="match status" value="1"/>
</dbReference>
<dbReference type="PANTHER" id="PTHR30290">
    <property type="entry name" value="PERIPLASMIC BINDING COMPONENT OF ABC TRANSPORTER"/>
    <property type="match status" value="1"/>
</dbReference>
<dbReference type="PANTHER" id="PTHR30290:SF9">
    <property type="entry name" value="OLIGOPEPTIDE-BINDING PROTEIN APPA"/>
    <property type="match status" value="1"/>
</dbReference>
<dbReference type="InterPro" id="IPR000914">
    <property type="entry name" value="SBP_5_dom"/>
</dbReference>
<proteinExistence type="inferred from homology"/>
<name>A0ABU5E8A3_9PROT</name>
<gene>
    <name evidence="6" type="ORF">SMD27_06975</name>
</gene>
<dbReference type="Proteomes" id="UP001279642">
    <property type="component" value="Unassembled WGS sequence"/>
</dbReference>
<protein>
    <submittedName>
        <fullName evidence="6">ABC transporter substrate-binding protein</fullName>
    </submittedName>
</protein>
<comment type="subcellular location">
    <subcellularLocation>
        <location evidence="1">Periplasm</location>
    </subcellularLocation>
</comment>
<evidence type="ECO:0000256" key="1">
    <source>
        <dbReference type="ARBA" id="ARBA00004418"/>
    </source>
</evidence>
<dbReference type="InterPro" id="IPR006311">
    <property type="entry name" value="TAT_signal"/>
</dbReference>
<dbReference type="InterPro" id="IPR039424">
    <property type="entry name" value="SBP_5"/>
</dbReference>
<dbReference type="Pfam" id="PF00496">
    <property type="entry name" value="SBP_bac_5"/>
    <property type="match status" value="1"/>
</dbReference>
<feature type="domain" description="Solute-binding protein family 5" evidence="5">
    <location>
        <begin position="97"/>
        <end position="432"/>
    </location>
</feature>
<keyword evidence="4" id="KW-0732">Signal</keyword>
<dbReference type="EMBL" id="JAXCLW010000002">
    <property type="protein sequence ID" value="MDY0882580.1"/>
    <property type="molecule type" value="Genomic_DNA"/>
</dbReference>
<dbReference type="PIRSF" id="PIRSF002741">
    <property type="entry name" value="MppA"/>
    <property type="match status" value="1"/>
</dbReference>
<reference evidence="6 7" key="1">
    <citation type="journal article" date="2016" name="Antonie Van Leeuwenhoek">
        <title>Dongia soli sp. nov., isolated from soil from Dokdo, Korea.</title>
        <authorList>
            <person name="Kim D.U."/>
            <person name="Lee H."/>
            <person name="Kim H."/>
            <person name="Kim S.G."/>
            <person name="Ka J.O."/>
        </authorList>
    </citation>
    <scope>NUCLEOTIDE SEQUENCE [LARGE SCALE GENOMIC DNA]</scope>
    <source>
        <strain evidence="6 7">D78</strain>
    </source>
</reference>
<evidence type="ECO:0000256" key="2">
    <source>
        <dbReference type="ARBA" id="ARBA00005695"/>
    </source>
</evidence>
<dbReference type="Gene3D" id="3.40.190.10">
    <property type="entry name" value="Periplasmic binding protein-like II"/>
    <property type="match status" value="1"/>
</dbReference>
<keyword evidence="7" id="KW-1185">Reference proteome</keyword>
<comment type="caution">
    <text evidence="6">The sequence shown here is derived from an EMBL/GenBank/DDBJ whole genome shotgun (WGS) entry which is preliminary data.</text>
</comment>
<comment type="similarity">
    <text evidence="2">Belongs to the bacterial solute-binding protein 5 family.</text>
</comment>
<dbReference type="RefSeq" id="WP_320507653.1">
    <property type="nucleotide sequence ID" value="NZ_JAXCLW010000002.1"/>
</dbReference>
<organism evidence="6 7">
    <name type="scientific">Dongia soli</name>
    <dbReference type="NCBI Taxonomy" id="600628"/>
    <lineage>
        <taxon>Bacteria</taxon>
        <taxon>Pseudomonadati</taxon>
        <taxon>Pseudomonadota</taxon>
        <taxon>Alphaproteobacteria</taxon>
        <taxon>Rhodospirillales</taxon>
        <taxon>Dongiaceae</taxon>
        <taxon>Dongia</taxon>
    </lineage>
</organism>
<evidence type="ECO:0000256" key="3">
    <source>
        <dbReference type="ARBA" id="ARBA00022448"/>
    </source>
</evidence>
<evidence type="ECO:0000313" key="7">
    <source>
        <dbReference type="Proteomes" id="UP001279642"/>
    </source>
</evidence>
<dbReference type="SUPFAM" id="SSF53850">
    <property type="entry name" value="Periplasmic binding protein-like II"/>
    <property type="match status" value="1"/>
</dbReference>
<keyword evidence="3" id="KW-0813">Transport</keyword>
<dbReference type="InterPro" id="IPR030678">
    <property type="entry name" value="Peptide/Ni-bd"/>
</dbReference>
<dbReference type="CDD" id="cd08503">
    <property type="entry name" value="PBP2_NikA_DppA_OppA_like_17"/>
    <property type="match status" value="1"/>
</dbReference>
<evidence type="ECO:0000256" key="4">
    <source>
        <dbReference type="ARBA" id="ARBA00022729"/>
    </source>
</evidence>
<sequence length="528" mass="58508">MTQWEALQRAAHEHRIGRREFLRGAAALGITSAMATATLSKAGYADEPKKGGTLRLGISGGSTTDSLDPITYNNSTAVNVGYQIFNGLIEIDEKQNAVPELLESWEVKPGAKEWIFNIRQGVTFHNGKSLTAEDILYSINRNRGKDSKSPIAGSLADVADLTKVDDHQIRFTLNNGNADFLYVLADFHLLVVPDGFTDWSKPIGTGAFKLSEWQPGVRATSKRNENYWKTGRGYVDNVELTVIAEPAARMNALISGQVDVIDRVDKKAVDLLKTASTVSLLQSPAGWHGIMAMMLDRAPYNNKELRLALRYGLDREQILQTLFNGFGSVANDHPVPKFDPFFNSELPQWAYDADKAAFHFKKAGLSGAKIELSASDAAFVGAVDMAQLLQASARKAGIDVQVKREPADGYWDNVWLKAPFSISYWNGRPAATELLGIPYKSDAAWNETHWHNEAFDKLLANAKAETDTAKRKDYIWEMQRMLHDDGGALIPVFSDFLDGYSVKVKGQSPHTMFDLCNSRVCEKVWLES</sequence>
<dbReference type="PROSITE" id="PS51318">
    <property type="entry name" value="TAT"/>
    <property type="match status" value="1"/>
</dbReference>
<accession>A0ABU5E8A3</accession>